<dbReference type="InterPro" id="IPR019734">
    <property type="entry name" value="TPR_rpt"/>
</dbReference>
<dbReference type="PANTHER" id="PTHR44943:SF8">
    <property type="entry name" value="TPR REPEAT-CONTAINING PROTEIN MJ0263"/>
    <property type="match status" value="1"/>
</dbReference>
<dbReference type="GO" id="GO:0008233">
    <property type="term" value="F:peptidase activity"/>
    <property type="evidence" value="ECO:0007669"/>
    <property type="project" value="InterPro"/>
</dbReference>
<evidence type="ECO:0000256" key="3">
    <source>
        <dbReference type="PROSITE-ProRule" id="PRU00339"/>
    </source>
</evidence>
<reference evidence="5 6" key="1">
    <citation type="submission" date="2020-08" db="EMBL/GenBank/DDBJ databases">
        <title>Genomic Encyclopedia of Type Strains, Phase IV (KMG-IV): sequencing the most valuable type-strain genomes for metagenomic binning, comparative biology and taxonomic classification.</title>
        <authorList>
            <person name="Goeker M."/>
        </authorList>
    </citation>
    <scope>NUCLEOTIDE SEQUENCE [LARGE SCALE GENOMIC DNA]</scope>
    <source>
        <strain evidence="5 6">DSM 15895</strain>
    </source>
</reference>
<dbReference type="InterPro" id="IPR039564">
    <property type="entry name" value="Peptidase_C39-like"/>
</dbReference>
<dbReference type="SUPFAM" id="SSF48452">
    <property type="entry name" value="TPR-like"/>
    <property type="match status" value="4"/>
</dbReference>
<evidence type="ECO:0000313" key="5">
    <source>
        <dbReference type="EMBL" id="MBB5179889.1"/>
    </source>
</evidence>
<evidence type="ECO:0000313" key="6">
    <source>
        <dbReference type="Proteomes" id="UP000525923"/>
    </source>
</evidence>
<organism evidence="5 6">
    <name type="scientific">Planococcus koreensis</name>
    <dbReference type="NCBI Taxonomy" id="112331"/>
    <lineage>
        <taxon>Bacteria</taxon>
        <taxon>Bacillati</taxon>
        <taxon>Bacillota</taxon>
        <taxon>Bacilli</taxon>
        <taxon>Bacillales</taxon>
        <taxon>Caryophanaceae</taxon>
        <taxon>Planococcus</taxon>
    </lineage>
</organism>
<comment type="caution">
    <text evidence="5">The sequence shown here is derived from an EMBL/GenBank/DDBJ whole genome shotgun (WGS) entry which is preliminary data.</text>
</comment>
<dbReference type="RefSeq" id="WP_241666153.1">
    <property type="nucleotide sequence ID" value="NZ_JACHHE010000003.1"/>
</dbReference>
<dbReference type="InterPro" id="IPR005074">
    <property type="entry name" value="Peptidase_C39"/>
</dbReference>
<evidence type="ECO:0000259" key="4">
    <source>
        <dbReference type="PROSITE" id="PS50990"/>
    </source>
</evidence>
<dbReference type="PANTHER" id="PTHR44943">
    <property type="entry name" value="CELLULOSE SYNTHASE OPERON PROTEIN C"/>
    <property type="match status" value="1"/>
</dbReference>
<dbReference type="GO" id="GO:0006508">
    <property type="term" value="P:proteolysis"/>
    <property type="evidence" value="ECO:0007669"/>
    <property type="project" value="InterPro"/>
</dbReference>
<dbReference type="Gene3D" id="3.90.70.10">
    <property type="entry name" value="Cysteine proteinases"/>
    <property type="match status" value="1"/>
</dbReference>
<gene>
    <name evidence="5" type="ORF">HNQ44_001313</name>
</gene>
<feature type="repeat" description="TPR" evidence="3">
    <location>
        <begin position="660"/>
        <end position="693"/>
    </location>
</feature>
<dbReference type="EMBL" id="JACHHE010000003">
    <property type="protein sequence ID" value="MBB5179889.1"/>
    <property type="molecule type" value="Genomic_DNA"/>
</dbReference>
<dbReference type="Pfam" id="PF14559">
    <property type="entry name" value="TPR_19"/>
    <property type="match status" value="1"/>
</dbReference>
<feature type="repeat" description="TPR" evidence="3">
    <location>
        <begin position="728"/>
        <end position="761"/>
    </location>
</feature>
<evidence type="ECO:0000256" key="2">
    <source>
        <dbReference type="ARBA" id="ARBA00022803"/>
    </source>
</evidence>
<keyword evidence="1" id="KW-0677">Repeat</keyword>
<dbReference type="InterPro" id="IPR011990">
    <property type="entry name" value="TPR-like_helical_dom_sf"/>
</dbReference>
<proteinExistence type="predicted"/>
<dbReference type="Pfam" id="PF07719">
    <property type="entry name" value="TPR_2"/>
    <property type="match status" value="1"/>
</dbReference>
<dbReference type="Pfam" id="PF13432">
    <property type="entry name" value="TPR_16"/>
    <property type="match status" value="1"/>
</dbReference>
<dbReference type="PROSITE" id="PS50005">
    <property type="entry name" value="TPR"/>
    <property type="match status" value="2"/>
</dbReference>
<dbReference type="Gene3D" id="1.25.40.10">
    <property type="entry name" value="Tetratricopeptide repeat domain"/>
    <property type="match status" value="5"/>
</dbReference>
<dbReference type="GO" id="GO:0005524">
    <property type="term" value="F:ATP binding"/>
    <property type="evidence" value="ECO:0007669"/>
    <property type="project" value="InterPro"/>
</dbReference>
<dbReference type="InterPro" id="IPR051685">
    <property type="entry name" value="Ycf3/AcsC/BcsC/TPR_MFPF"/>
</dbReference>
<keyword evidence="6" id="KW-1185">Reference proteome</keyword>
<dbReference type="GO" id="GO:0016020">
    <property type="term" value="C:membrane"/>
    <property type="evidence" value="ECO:0007669"/>
    <property type="project" value="InterPro"/>
</dbReference>
<feature type="domain" description="Peptidase C39" evidence="4">
    <location>
        <begin position="311"/>
        <end position="439"/>
    </location>
</feature>
<dbReference type="InterPro" id="IPR013105">
    <property type="entry name" value="TPR_2"/>
</dbReference>
<dbReference type="Proteomes" id="UP000525923">
    <property type="component" value="Unassembled WGS sequence"/>
</dbReference>
<evidence type="ECO:0000256" key="1">
    <source>
        <dbReference type="ARBA" id="ARBA00022737"/>
    </source>
</evidence>
<dbReference type="Pfam" id="PF13181">
    <property type="entry name" value="TPR_8"/>
    <property type="match status" value="1"/>
</dbReference>
<dbReference type="Pfam" id="PF13529">
    <property type="entry name" value="Peptidase_C39_2"/>
    <property type="match status" value="1"/>
</dbReference>
<accession>A0A7W8FRU8</accession>
<dbReference type="SMART" id="SM00028">
    <property type="entry name" value="TPR"/>
    <property type="match status" value="12"/>
</dbReference>
<protein>
    <submittedName>
        <fullName evidence="5">Tetratricopeptide (TPR) repeat protein</fullName>
    </submittedName>
</protein>
<name>A0A7W8FRU8_9BACL</name>
<sequence length="1398" mass="160027">MRVGEKMRANDIKTASQLVEAIRGLWDARSISRLREWLEELETEDDYYRLIRLADQMDLYKYSNFLATHAYKRFGTLRPFAWHCTRLLENGKSLEAEERMNARLQGLADSAYTVEEWVSAYTLLFRVFCQLNRLPEAKEQLDKISEVQGVLWPDLEAFYFLHGGEWDKAEGILTDALAGQSKERDEYVRLLLADHLSMAGRQAESLEMLRKGQALYPGNWSFWMEQVRRLFLLGRYEETIQLTEAVNAQNPYHINKEYYAYLTAECLYKLEQWDTLDEWIRDHKAVLEKTIYGKKEIQRGAIRKQLELTPKVQKLDYCVPASLSIMLEAFGMDIGQDEIAEHVFDVTGSKLRTTMEYMESLGLRSQYFKGTVDIYKKMIDAGVPVLLSMMVENNAHVQVVVGYDDRLQALLIQDPNDQAPFLVPYAEMKDAYKLTDSLSMVFVNEAQAHLLAQLDEREHHFFKRLYEFLDEEGEGESEAFIDFLQEHKGERYAAVVGISILFSDRAKALHDTWIGQLRQELGVDDAELALLTAHLHYQKDEMPKALASLAAVNEKNSPYALFLRGVILMSQDSQERAIPYLKQSIELDHYQPAAYSHLARCYMEVGKLFQAHKWSAIALAQLPSDIYAQITHSLIQYESGAYGKALERFRKLSAEMPEDGYFVYEIGRCLLALGEEAEAIEHFERYIKMAPERPYAYLRIAEIHMEAENWEQAMAIVNKGIEGAEEKDVLHVYRGHVAMEQEQFAAAEADYRKALELDPDDLFAVTYITHSLVKQQRFDEAVAFLASYAEQGDTGFFIRSSTMLWEEWPEYAGQQQAIALLEKGLKKKELEGFADIAQQYMEFGEHPLFRNRVLKQFKEMRHVERDEKLLCLEGQLHEQAGNSAFARKLYGQALEKAPSAQAHFQLGLMAMEAGRHKTGIRELLSSTELDPGNTAVREALMHAYIEIDDIPRAFAVALFILQNDPLELEFDDLFELAVTEQSVHAISKTLERVAGQVPEEWLFAGKALCAEKEGNFAEAETLFGQAKAVNGAFPSRYQHVQFCARRGEFKRAVALLEVLIAERPEDERLYGEYIRILAHLGKTHEINKRLKKRLRGEQLGLAQTFCADELAQWFTETEEMEEAEVQPRKGIVGRFFHKAQRLRMISHVFALYDEAARQIPENELPVMRHGAFCLSRGMAKEAVDELKPFVKRTGHYEAAVMQLQAMAQLAIEEDSLKIIQEALSLAQELHARQPADAAVLTVWAELLGNLERDKEELEKYEQALLLEPFNPETYTLVMQTLAEQKPGEVEAFIAGIPEEVEIPEWIELACAQSQLALGNASAAHAILVPLTQREKEFQPAIYELARCEMKLGNKGAAVKTLRKLFRKEGSEMYVLVISGEPLFKGIHDEIDELIEELL</sequence>
<dbReference type="SUPFAM" id="SSF81901">
    <property type="entry name" value="HCP-like"/>
    <property type="match status" value="1"/>
</dbReference>
<keyword evidence="2 3" id="KW-0802">TPR repeat</keyword>
<dbReference type="PROSITE" id="PS50990">
    <property type="entry name" value="PEPTIDASE_C39"/>
    <property type="match status" value="1"/>
</dbReference>